<accession>A0ACC2FMF3</accession>
<dbReference type="Proteomes" id="UP001157502">
    <property type="component" value="Chromosome 25"/>
</dbReference>
<evidence type="ECO:0000313" key="2">
    <source>
        <dbReference type="Proteomes" id="UP001157502"/>
    </source>
</evidence>
<sequence length="99" mass="10732">MQLTRPGSRQLTAYVHRLKSCGSHKIGSAAPLRRTLTATDGGFNPPPHHELTVRGKAGLTLIQMPLAVSPGHSGTVCWGLEWLGIIQHRYAIQSSTSKH</sequence>
<comment type="caution">
    <text evidence="1">The sequence shown here is derived from an EMBL/GenBank/DDBJ whole genome shotgun (WGS) entry which is preliminary data.</text>
</comment>
<protein>
    <submittedName>
        <fullName evidence="1">Uncharacterized protein</fullName>
    </submittedName>
</protein>
<gene>
    <name evidence="1" type="ORF">DPEC_G00278140</name>
</gene>
<evidence type="ECO:0000313" key="1">
    <source>
        <dbReference type="EMBL" id="KAJ7992400.1"/>
    </source>
</evidence>
<organism evidence="1 2">
    <name type="scientific">Dallia pectoralis</name>
    <name type="common">Alaska blackfish</name>
    <dbReference type="NCBI Taxonomy" id="75939"/>
    <lineage>
        <taxon>Eukaryota</taxon>
        <taxon>Metazoa</taxon>
        <taxon>Chordata</taxon>
        <taxon>Craniata</taxon>
        <taxon>Vertebrata</taxon>
        <taxon>Euteleostomi</taxon>
        <taxon>Actinopterygii</taxon>
        <taxon>Neopterygii</taxon>
        <taxon>Teleostei</taxon>
        <taxon>Protacanthopterygii</taxon>
        <taxon>Esociformes</taxon>
        <taxon>Umbridae</taxon>
        <taxon>Dallia</taxon>
    </lineage>
</organism>
<proteinExistence type="predicted"/>
<name>A0ACC2FMF3_DALPE</name>
<keyword evidence="2" id="KW-1185">Reference proteome</keyword>
<dbReference type="EMBL" id="CM055752">
    <property type="protein sequence ID" value="KAJ7992400.1"/>
    <property type="molecule type" value="Genomic_DNA"/>
</dbReference>
<reference evidence="1" key="1">
    <citation type="submission" date="2021-05" db="EMBL/GenBank/DDBJ databases">
        <authorList>
            <person name="Pan Q."/>
            <person name="Jouanno E."/>
            <person name="Zahm M."/>
            <person name="Klopp C."/>
            <person name="Cabau C."/>
            <person name="Louis A."/>
            <person name="Berthelot C."/>
            <person name="Parey E."/>
            <person name="Roest Crollius H."/>
            <person name="Montfort J."/>
            <person name="Robinson-Rechavi M."/>
            <person name="Bouchez O."/>
            <person name="Lampietro C."/>
            <person name="Lopez Roques C."/>
            <person name="Donnadieu C."/>
            <person name="Postlethwait J."/>
            <person name="Bobe J."/>
            <person name="Dillon D."/>
            <person name="Chandos A."/>
            <person name="von Hippel F."/>
            <person name="Guiguen Y."/>
        </authorList>
    </citation>
    <scope>NUCLEOTIDE SEQUENCE</scope>
    <source>
        <strain evidence="1">YG-Jan2019</strain>
    </source>
</reference>